<feature type="region of interest" description="Disordered" evidence="1">
    <location>
        <begin position="1"/>
        <end position="86"/>
    </location>
</feature>
<proteinExistence type="predicted"/>
<name>A0AAX6EF97_IRIPA</name>
<reference evidence="2" key="1">
    <citation type="journal article" date="2023" name="GigaByte">
        <title>Genome assembly of the bearded iris, Iris pallida Lam.</title>
        <authorList>
            <person name="Bruccoleri R.E."/>
            <person name="Oakeley E.J."/>
            <person name="Faust A.M.E."/>
            <person name="Altorfer M."/>
            <person name="Dessus-Babus S."/>
            <person name="Burckhardt D."/>
            <person name="Oertli M."/>
            <person name="Naumann U."/>
            <person name="Petersen F."/>
            <person name="Wong J."/>
        </authorList>
    </citation>
    <scope>NUCLEOTIDE SEQUENCE</scope>
    <source>
        <strain evidence="2">GSM-AAB239-AS_SAM_17_03QT</strain>
    </source>
</reference>
<dbReference type="EMBL" id="JANAVB010037020">
    <property type="protein sequence ID" value="KAJ6802706.1"/>
    <property type="molecule type" value="Genomic_DNA"/>
</dbReference>
<gene>
    <name evidence="2" type="ORF">M6B38_191150</name>
</gene>
<feature type="compositionally biased region" description="Basic and acidic residues" evidence="1">
    <location>
        <begin position="49"/>
        <end position="66"/>
    </location>
</feature>
<feature type="compositionally biased region" description="Gly residues" evidence="1">
    <location>
        <begin position="68"/>
        <end position="86"/>
    </location>
</feature>
<evidence type="ECO:0000313" key="2">
    <source>
        <dbReference type="EMBL" id="KAJ6802706.1"/>
    </source>
</evidence>
<evidence type="ECO:0000313" key="3">
    <source>
        <dbReference type="Proteomes" id="UP001140949"/>
    </source>
</evidence>
<reference evidence="2" key="2">
    <citation type="submission" date="2023-04" db="EMBL/GenBank/DDBJ databases">
        <authorList>
            <person name="Bruccoleri R.E."/>
            <person name="Oakeley E.J."/>
            <person name="Faust A.-M."/>
            <person name="Dessus-Babus S."/>
            <person name="Altorfer M."/>
            <person name="Burckhardt D."/>
            <person name="Oertli M."/>
            <person name="Naumann U."/>
            <person name="Petersen F."/>
            <person name="Wong J."/>
        </authorList>
    </citation>
    <scope>NUCLEOTIDE SEQUENCE</scope>
    <source>
        <strain evidence="2">GSM-AAB239-AS_SAM_17_03QT</strain>
        <tissue evidence="2">Leaf</tissue>
    </source>
</reference>
<dbReference type="Proteomes" id="UP001140949">
    <property type="component" value="Unassembled WGS sequence"/>
</dbReference>
<protein>
    <submittedName>
        <fullName evidence="2">Uncharacterized protein</fullName>
    </submittedName>
</protein>
<evidence type="ECO:0000256" key="1">
    <source>
        <dbReference type="SAM" id="MobiDB-lite"/>
    </source>
</evidence>
<organism evidence="2 3">
    <name type="scientific">Iris pallida</name>
    <name type="common">Sweet iris</name>
    <dbReference type="NCBI Taxonomy" id="29817"/>
    <lineage>
        <taxon>Eukaryota</taxon>
        <taxon>Viridiplantae</taxon>
        <taxon>Streptophyta</taxon>
        <taxon>Embryophyta</taxon>
        <taxon>Tracheophyta</taxon>
        <taxon>Spermatophyta</taxon>
        <taxon>Magnoliopsida</taxon>
        <taxon>Liliopsida</taxon>
        <taxon>Asparagales</taxon>
        <taxon>Iridaceae</taxon>
        <taxon>Iridoideae</taxon>
        <taxon>Irideae</taxon>
        <taxon>Iris</taxon>
    </lineage>
</organism>
<accession>A0AAX6EF97</accession>
<comment type="caution">
    <text evidence="2">The sequence shown here is derived from an EMBL/GenBank/DDBJ whole genome shotgun (WGS) entry which is preliminary data.</text>
</comment>
<keyword evidence="3" id="KW-1185">Reference proteome</keyword>
<sequence>MALDGGGNFVVDEQQGEGRERRLTGKEIEGSTGISGEEDMAGSIGGSRRLGDKGIKGSKEVGRKGIEGSTGVGGGKDMAGSLGGKATGMEASDAGTMAMSFDRRLRVWAGLVLISSLRCVLIGVGHRGNGCCGDIVSGISDTEYVLLWIICMDT</sequence>
<dbReference type="AlphaFoldDB" id="A0AAX6EF97"/>
<feature type="compositionally biased region" description="Basic and acidic residues" evidence="1">
    <location>
        <begin position="16"/>
        <end position="29"/>
    </location>
</feature>